<evidence type="ECO:0000313" key="1">
    <source>
        <dbReference type="EMBL" id="KAJ9102303.1"/>
    </source>
</evidence>
<protein>
    <submittedName>
        <fullName evidence="1">Uncharacterized protein</fullName>
    </submittedName>
</protein>
<sequence length="1683" mass="175264">MRRFAVSALLGLALQSVQNAFAQDERGLDAWHLDNLYALAVEQLDPIVSPNQQSSHMHRILGGSNFAAAYNSAELLASSCTTAAITIDHSSYWAPQLYWIIDPANPSNTSFLQLSSYNRFYYFLGRNDNSEPVQAWPEGFKMVAGDPYSKTPNGIYTYYCHRKADLSDEIAADNFNFDDPCLGGMKFDLTFPSCWDGINLYKSDQSHMAYPTQGLRNGPCPASHPIRLPSILLEYTYHPESYPAITKGQNMKGHLAWANGDTTGYGLHGDFLMGWDRAILTKALNDPGCVTLGYSITIQSCPVLAPYFNIDAGKNCKPARGQLQEPYPQGDGNVVPKLPGCNPLWGSSGGKPGCNPPVPGLDVSAFTTTAGPDVLPADQQINKTLPTDAGWHRLGCFNDALKNAISYSDPAMTPERCQESCKRNGYSYAGLSIVGAFQCLCSNTFDSGAGISLSGCDTPCPAGDKTCGGQYRQDTYYQAPQYVGSDPKAYDLGCYKLPYDWASDNLIKSATYTFTSSAMTRDVCSQACIQKNSAYSAVRDSSCYCGPTFTTGPGFYVPSDMCTRKCGGNSTEICGDYYLMSIGNLANYNKEIVNNSPSNIGYRGCYQEGSGKLALAGYSTNSASMTVPLCKSYCNQLGFTLAGLRNGNQCYCDSVFNGGQILPDSQCSMPCAGNSTQYCGNQYILSLYNSNATTYGAAEATAAHDAGWQGCYSSTLVQSKTAYAEYQYTNNDMTKDYCKATCAYFGYSYAALWAGYSCNCGNTYIGTNRAADANCNSACRGNSSQLCGGPNNLDVYQVSKANIPDTSAMVAKGWLGCFGNPSTGTPLSEYTYSDNSMTPQLCQTACKQVANYKFSAVNGNQCTCGNNNAGTLITPLVCKTACAGDKTQNCGGAYAASVYNTTSSGDAGGSPSSGSKPPGWFGCYREGSGYRALSSYTFSSNSMTSALCRKACAIRGYSVAGTECYCGNNLYSAGVLPALSCNMACAGAANETCGAGSILDVYNTTGVVTTPDSKTGAYGCFSDIGAINGYKYASSLMSASLCASTCSSKGFALSGTTSGSSCVCGDASALTTLKVEPDSICNSKCVGTTKDEYCGGPTMVSLYDTKIAAANAGTGSSLQPGFLGCYNEGSSRVLSGYSYVSNTLTNKECIVSCGNLGFKYAGSEYGSQCYCGNNIDTSTGGGILQAKTDCSMPCAGNSSDTCGNSGRLTMWETAKTGFVNSGSGMPAIEGFVGCYAQGSVATTGNYLFNIATMNSQICRLACSYKGFPNAAAQGNYCYCATGPSQVGAIQAMALCSTPCGGNSTDNCGNTQGGVVGFYSTAGAAPITAGKPVGYKGCFNDNPGARQLPGYTFTGNSMTNLVCAQTCAGRGFALSGTQNGNTCFCGPNLPYTLLGDNFCSSPCNGAAGENCGASATLSVYNATLLAATAPKPSSSSIVSSSTASSTASSSKPATASVSSTAASVSVTKSGSVTVSASVTGSATKTTSTGASTTSGASDPFATYVYRGCIADGSTRAMNNTNTYAGSMTVAKCADTAKSGGFKFFGMENGGQCFVTNKMAYITPAAGCDVPCFGDATKQTMCGGSWKISYYEYVPLSQVPASTTGASSSATATRSSTAAPTTTLAGGSGTCAAVTVTQTASSTVTVTVTGGAAPASTSKMARKRRGAAGERGTNFKKYSFIKHIR</sequence>
<organism evidence="1 2">
    <name type="scientific">Naganishia adeliensis</name>
    <dbReference type="NCBI Taxonomy" id="92952"/>
    <lineage>
        <taxon>Eukaryota</taxon>
        <taxon>Fungi</taxon>
        <taxon>Dikarya</taxon>
        <taxon>Basidiomycota</taxon>
        <taxon>Agaricomycotina</taxon>
        <taxon>Tremellomycetes</taxon>
        <taxon>Filobasidiales</taxon>
        <taxon>Filobasidiaceae</taxon>
        <taxon>Naganishia</taxon>
    </lineage>
</organism>
<comment type="caution">
    <text evidence="1">The sequence shown here is derived from an EMBL/GenBank/DDBJ whole genome shotgun (WGS) entry which is preliminary data.</text>
</comment>
<accession>A0ACC2VT60</accession>
<name>A0ACC2VT60_9TREE</name>
<dbReference type="EMBL" id="JASBWS010000064">
    <property type="protein sequence ID" value="KAJ9102303.1"/>
    <property type="molecule type" value="Genomic_DNA"/>
</dbReference>
<gene>
    <name evidence="1" type="ORF">QFC20_004996</name>
</gene>
<reference evidence="1" key="1">
    <citation type="submission" date="2023-04" db="EMBL/GenBank/DDBJ databases">
        <title>Draft Genome sequencing of Naganishia species isolated from polar environments using Oxford Nanopore Technology.</title>
        <authorList>
            <person name="Leo P."/>
            <person name="Venkateswaran K."/>
        </authorList>
    </citation>
    <scope>NUCLEOTIDE SEQUENCE</scope>
    <source>
        <strain evidence="1">MNA-CCFEE 5262</strain>
    </source>
</reference>
<proteinExistence type="predicted"/>
<evidence type="ECO:0000313" key="2">
    <source>
        <dbReference type="Proteomes" id="UP001230649"/>
    </source>
</evidence>
<dbReference type="Proteomes" id="UP001230649">
    <property type="component" value="Unassembled WGS sequence"/>
</dbReference>
<keyword evidence="2" id="KW-1185">Reference proteome</keyword>